<organism evidence="1 2">
    <name type="scientific">Trifolium pratense</name>
    <name type="common">Red clover</name>
    <dbReference type="NCBI Taxonomy" id="57577"/>
    <lineage>
        <taxon>Eukaryota</taxon>
        <taxon>Viridiplantae</taxon>
        <taxon>Streptophyta</taxon>
        <taxon>Embryophyta</taxon>
        <taxon>Tracheophyta</taxon>
        <taxon>Spermatophyta</taxon>
        <taxon>Magnoliopsida</taxon>
        <taxon>eudicotyledons</taxon>
        <taxon>Gunneridae</taxon>
        <taxon>Pentapetalae</taxon>
        <taxon>rosids</taxon>
        <taxon>fabids</taxon>
        <taxon>Fabales</taxon>
        <taxon>Fabaceae</taxon>
        <taxon>Papilionoideae</taxon>
        <taxon>50 kb inversion clade</taxon>
        <taxon>NPAAA clade</taxon>
        <taxon>Hologalegina</taxon>
        <taxon>IRL clade</taxon>
        <taxon>Trifolieae</taxon>
        <taxon>Trifolium</taxon>
    </lineage>
</organism>
<proteinExistence type="predicted"/>
<evidence type="ECO:0000313" key="1">
    <source>
        <dbReference type="EMBL" id="CAJ2646958.1"/>
    </source>
</evidence>
<comment type="caution">
    <text evidence="1">The sequence shown here is derived from an EMBL/GenBank/DDBJ whole genome shotgun (WGS) entry which is preliminary data.</text>
</comment>
<protein>
    <submittedName>
        <fullName evidence="1">Uncharacterized protein</fullName>
    </submittedName>
</protein>
<reference evidence="1" key="1">
    <citation type="submission" date="2023-10" db="EMBL/GenBank/DDBJ databases">
        <authorList>
            <person name="Rodriguez Cubillos JULIANA M."/>
            <person name="De Vega J."/>
        </authorList>
    </citation>
    <scope>NUCLEOTIDE SEQUENCE</scope>
</reference>
<sequence length="1077" mass="122115">MAEAVIEIVLGSLSSLAQKEIGLFLGFDKKFEKISSLLTTIKATLEDAEEKQFTDKAIQNWLQKLKDAAHVLDDILDECATKALELKYKGFKHGLSFLSSLNPKHVAFRYKVAKKMKSIRERLDQIAEERSKFHLIETARERRTGVPDWRQTTSTITQPQVYGRDEDVEKIANFLVGPAADSDDLSVYPIVGLGGLGKTTLAQSIFNHDRVVEHFELRSWVCVSEDFSLKRMTKSIIESISGHTCEDLELDPLQRKLHDLLYRKKYLLVLDDVWDEEQENWQKLKSILACGGKGASVIVTTRLLKVATIMGTMPPYELSMLSYNDCWELFKQRAFGANEEEITELVVIGKEIVQKCGGVPLATIALGSLLRFKRDKKEWLYIKESKLWSLQGENVVMPALRLSYLNLPIKLRQCFALCALFPKDYIINKQFVIELWIANGFISSNEMLDAEDIGNDVWNELYWRSLFQDIRKDKFFGNVLSFKMHDLVHDLAQSVTEDVYCITEDNGAPTSKTIRHISMCGRNTIKDVIRFSNIESLKTCITRDPLLSVFDLLPNNLKCYSLRVLDYQCKFNLSSSIGHLRYLRYLNLSHGAFKTLPESLCELWNLQILKLDGFSKLQNLPNNLTRMEALQHLSLNDCSSLSSLPSNISKLTSLRTLTMYIVGKKRGSLLAELAQLNLKGELHLKHLELVKNVTDSEEANMSRKYINHLRLSWGANEESELQENVEQIAEMLQPHAQQLQFLGVEGYRGEHFPQWMSSPSLKDLELTDCKNCLYLKEESSNGGIAGGFIALENLLLDKMSKLISFSRDQVAENMFTCLSKLIIIKCPNLLGLPFLPALKELSVKGNCSWELLSSIHKLHNLESLYLGHNEEVSCFPDDMLSNLTSLKELFIWNHSKLKLLPIETINPCVLRTLSIGNCENLESLKDEALQAGLHSLDYLQILKCPKFNLSAGFGYLTCLKELTIGNFSDMSGFSEALQHMTALEFISLSELPNLTSLPDCLGNLGLLRVLSIRGCPNLMCLPTTIQRLSGLQWLNIYGCHPELANRCEKETGEDWPKIAHVKKLIISNVFQRVICSA</sequence>
<evidence type="ECO:0000313" key="2">
    <source>
        <dbReference type="Proteomes" id="UP001177021"/>
    </source>
</evidence>
<dbReference type="Proteomes" id="UP001177021">
    <property type="component" value="Unassembled WGS sequence"/>
</dbReference>
<gene>
    <name evidence="1" type="ORF">MILVUS5_LOCUS15578</name>
</gene>
<name>A0ACB0JRU0_TRIPR</name>
<keyword evidence="2" id="KW-1185">Reference proteome</keyword>
<accession>A0ACB0JRU0</accession>
<dbReference type="EMBL" id="CASHSV030000109">
    <property type="protein sequence ID" value="CAJ2646958.1"/>
    <property type="molecule type" value="Genomic_DNA"/>
</dbReference>